<dbReference type="AlphaFoldDB" id="A0A166B657"/>
<dbReference type="PROSITE" id="PS00675">
    <property type="entry name" value="SIGMA54_INTERACT_1"/>
    <property type="match status" value="1"/>
</dbReference>
<evidence type="ECO:0000259" key="2">
    <source>
        <dbReference type="Pfam" id="PF01926"/>
    </source>
</evidence>
<feature type="compositionally biased region" description="Polar residues" evidence="1">
    <location>
        <begin position="31"/>
        <end position="44"/>
    </location>
</feature>
<dbReference type="Proteomes" id="UP000076532">
    <property type="component" value="Unassembled WGS sequence"/>
</dbReference>
<name>A0A166B657_9AGAM</name>
<accession>A0A166B657</accession>
<dbReference type="InterPro" id="IPR027417">
    <property type="entry name" value="P-loop_NTPase"/>
</dbReference>
<dbReference type="EMBL" id="KV417649">
    <property type="protein sequence ID" value="KZP12314.1"/>
    <property type="molecule type" value="Genomic_DNA"/>
</dbReference>
<evidence type="ECO:0000313" key="4">
    <source>
        <dbReference type="Proteomes" id="UP000076532"/>
    </source>
</evidence>
<dbReference type="Gene3D" id="3.40.50.300">
    <property type="entry name" value="P-loop containing nucleotide triphosphate hydrolases"/>
    <property type="match status" value="1"/>
</dbReference>
<dbReference type="STRING" id="436010.A0A166B657"/>
<feature type="domain" description="G" evidence="2">
    <location>
        <begin position="87"/>
        <end position="166"/>
    </location>
</feature>
<feature type="region of interest" description="Disordered" evidence="1">
    <location>
        <begin position="31"/>
        <end position="58"/>
    </location>
</feature>
<dbReference type="GO" id="GO:0005525">
    <property type="term" value="F:GTP binding"/>
    <property type="evidence" value="ECO:0007669"/>
    <property type="project" value="InterPro"/>
</dbReference>
<protein>
    <recommendedName>
        <fullName evidence="2">G domain-containing protein</fullName>
    </recommendedName>
</protein>
<evidence type="ECO:0000256" key="1">
    <source>
        <dbReference type="SAM" id="MobiDB-lite"/>
    </source>
</evidence>
<gene>
    <name evidence="3" type="ORF">FIBSPDRAFT_961498</name>
</gene>
<dbReference type="InterPro" id="IPR025662">
    <property type="entry name" value="Sigma_54_int_dom_ATP-bd_1"/>
</dbReference>
<reference evidence="3 4" key="1">
    <citation type="journal article" date="2016" name="Mol. Biol. Evol.">
        <title>Comparative Genomics of Early-Diverging Mushroom-Forming Fungi Provides Insights into the Origins of Lignocellulose Decay Capabilities.</title>
        <authorList>
            <person name="Nagy L.G."/>
            <person name="Riley R."/>
            <person name="Tritt A."/>
            <person name="Adam C."/>
            <person name="Daum C."/>
            <person name="Floudas D."/>
            <person name="Sun H."/>
            <person name="Yadav J.S."/>
            <person name="Pangilinan J."/>
            <person name="Larsson K.H."/>
            <person name="Matsuura K."/>
            <person name="Barry K."/>
            <person name="Labutti K."/>
            <person name="Kuo R."/>
            <person name="Ohm R.A."/>
            <person name="Bhattacharya S.S."/>
            <person name="Shirouzu T."/>
            <person name="Yoshinaga Y."/>
            <person name="Martin F.M."/>
            <person name="Grigoriev I.V."/>
            <person name="Hibbett D.S."/>
        </authorList>
    </citation>
    <scope>NUCLEOTIDE SEQUENCE [LARGE SCALE GENOMIC DNA]</scope>
    <source>
        <strain evidence="3 4">CBS 109695</strain>
    </source>
</reference>
<sequence>MADIPSLTDTSGTMDETKVECLVDAILSSPGSSNAVESQLSGSTPLEMEKQTSSLPVSDPVLTTTSPAQIHDNSTVAPTVEQERHNIIVFGETGAGKSSVVNMIVGRDVANSSSAAAGSTFDSEPYETDVDATLPLRLWDTSGLNEGRNGTVSAKEAVNSLFDLITRVQGVSLLVYCIRGPRIKATTSDNYELFFGGLCHGKVPIVLVVTGLEGEEDRDGWWDDNKEVFYDQGLNFWGQAGVVATRGKVRGGRRMFDEEYEQSAIKVKELIKTACSEVPWKIEVNGRLGSAMNFMCRILAIPPVKFGHIVEQVAESRGAVSDDAKEMVSAINAQPPLPAYRAQVTLSPKKGQLLTRSAYTRG</sequence>
<dbReference type="OrthoDB" id="8954335at2759"/>
<evidence type="ECO:0000313" key="3">
    <source>
        <dbReference type="EMBL" id="KZP12314.1"/>
    </source>
</evidence>
<dbReference type="Pfam" id="PF01926">
    <property type="entry name" value="MMR_HSR1"/>
    <property type="match status" value="1"/>
</dbReference>
<proteinExistence type="predicted"/>
<dbReference type="SUPFAM" id="SSF52540">
    <property type="entry name" value="P-loop containing nucleoside triphosphate hydrolases"/>
    <property type="match status" value="1"/>
</dbReference>
<dbReference type="InterPro" id="IPR006073">
    <property type="entry name" value="GTP-bd"/>
</dbReference>
<organism evidence="3 4">
    <name type="scientific">Athelia psychrophila</name>
    <dbReference type="NCBI Taxonomy" id="1759441"/>
    <lineage>
        <taxon>Eukaryota</taxon>
        <taxon>Fungi</taxon>
        <taxon>Dikarya</taxon>
        <taxon>Basidiomycota</taxon>
        <taxon>Agaricomycotina</taxon>
        <taxon>Agaricomycetes</taxon>
        <taxon>Agaricomycetidae</taxon>
        <taxon>Atheliales</taxon>
        <taxon>Atheliaceae</taxon>
        <taxon>Athelia</taxon>
    </lineage>
</organism>
<dbReference type="CDD" id="cd00882">
    <property type="entry name" value="Ras_like_GTPase"/>
    <property type="match status" value="1"/>
</dbReference>
<keyword evidence="4" id="KW-1185">Reference proteome</keyword>